<name>A0A8J1Y3T8_OWEFU</name>
<gene>
    <name evidence="1" type="ORF">OFUS_LOCUS14060</name>
</gene>
<evidence type="ECO:0000313" key="1">
    <source>
        <dbReference type="EMBL" id="CAH1788554.1"/>
    </source>
</evidence>
<feature type="non-terminal residue" evidence="1">
    <location>
        <position position="139"/>
    </location>
</feature>
<dbReference type="EMBL" id="CAIIXF020000007">
    <property type="protein sequence ID" value="CAH1788554.1"/>
    <property type="molecule type" value="Genomic_DNA"/>
</dbReference>
<proteinExistence type="predicted"/>
<sequence>SDVSPVYTHESTMRALKRGANNTWEITKVEDHTGETRELSVIDAARSPDLIQNVLYNDGTENVVSRIICVPYIDEYTCATLLLDDVSDERFAYLNGIYTTTDTTRLNHRPVYQWTRDINGDTSDQESLFLYFLSSTSEW</sequence>
<accession>A0A8J1Y3T8</accession>
<evidence type="ECO:0000313" key="2">
    <source>
        <dbReference type="Proteomes" id="UP000749559"/>
    </source>
</evidence>
<feature type="non-terminal residue" evidence="1">
    <location>
        <position position="1"/>
    </location>
</feature>
<reference evidence="1" key="1">
    <citation type="submission" date="2022-03" db="EMBL/GenBank/DDBJ databases">
        <authorList>
            <person name="Martin C."/>
        </authorList>
    </citation>
    <scope>NUCLEOTIDE SEQUENCE</scope>
</reference>
<protein>
    <submittedName>
        <fullName evidence="1">Uncharacterized protein</fullName>
    </submittedName>
</protein>
<dbReference type="Proteomes" id="UP000749559">
    <property type="component" value="Unassembled WGS sequence"/>
</dbReference>
<keyword evidence="2" id="KW-1185">Reference proteome</keyword>
<comment type="caution">
    <text evidence="1">The sequence shown here is derived from an EMBL/GenBank/DDBJ whole genome shotgun (WGS) entry which is preliminary data.</text>
</comment>
<organism evidence="1 2">
    <name type="scientific">Owenia fusiformis</name>
    <name type="common">Polychaete worm</name>
    <dbReference type="NCBI Taxonomy" id="6347"/>
    <lineage>
        <taxon>Eukaryota</taxon>
        <taxon>Metazoa</taxon>
        <taxon>Spiralia</taxon>
        <taxon>Lophotrochozoa</taxon>
        <taxon>Annelida</taxon>
        <taxon>Polychaeta</taxon>
        <taxon>Sedentaria</taxon>
        <taxon>Canalipalpata</taxon>
        <taxon>Sabellida</taxon>
        <taxon>Oweniida</taxon>
        <taxon>Oweniidae</taxon>
        <taxon>Owenia</taxon>
    </lineage>
</organism>
<dbReference type="AlphaFoldDB" id="A0A8J1Y3T8"/>